<protein>
    <submittedName>
        <fullName evidence="1">Uncharacterized protein</fullName>
    </submittedName>
</protein>
<reference evidence="1 2" key="1">
    <citation type="submission" date="2019-04" db="EMBL/GenBank/DDBJ databases">
        <title>An improved genome assembly and genetic linkage map for asparagus bean, Vigna unguiculata ssp. sesquipedialis.</title>
        <authorList>
            <person name="Xia Q."/>
            <person name="Zhang R."/>
            <person name="Dong Y."/>
        </authorList>
    </citation>
    <scope>NUCLEOTIDE SEQUENCE [LARGE SCALE GENOMIC DNA]</scope>
    <source>
        <tissue evidence="1">Leaf</tissue>
    </source>
</reference>
<organism evidence="1 2">
    <name type="scientific">Vigna unguiculata</name>
    <name type="common">Cowpea</name>
    <dbReference type="NCBI Taxonomy" id="3917"/>
    <lineage>
        <taxon>Eukaryota</taxon>
        <taxon>Viridiplantae</taxon>
        <taxon>Streptophyta</taxon>
        <taxon>Embryophyta</taxon>
        <taxon>Tracheophyta</taxon>
        <taxon>Spermatophyta</taxon>
        <taxon>Magnoliopsida</taxon>
        <taxon>eudicotyledons</taxon>
        <taxon>Gunneridae</taxon>
        <taxon>Pentapetalae</taxon>
        <taxon>rosids</taxon>
        <taxon>fabids</taxon>
        <taxon>Fabales</taxon>
        <taxon>Fabaceae</taxon>
        <taxon>Papilionoideae</taxon>
        <taxon>50 kb inversion clade</taxon>
        <taxon>NPAAA clade</taxon>
        <taxon>indigoferoid/millettioid clade</taxon>
        <taxon>Phaseoleae</taxon>
        <taxon>Vigna</taxon>
    </lineage>
</organism>
<evidence type="ECO:0000313" key="1">
    <source>
        <dbReference type="EMBL" id="QCD97811.1"/>
    </source>
</evidence>
<gene>
    <name evidence="1" type="ORF">DEO72_LG6g2524</name>
</gene>
<accession>A0A4D6MBM0</accession>
<keyword evidence="2" id="KW-1185">Reference proteome</keyword>
<dbReference type="Proteomes" id="UP000501690">
    <property type="component" value="Linkage Group LG6"/>
</dbReference>
<proteinExistence type="predicted"/>
<name>A0A4D6MBM0_VIGUN</name>
<dbReference type="EMBL" id="CP039350">
    <property type="protein sequence ID" value="QCD97811.1"/>
    <property type="molecule type" value="Genomic_DNA"/>
</dbReference>
<sequence length="107" mass="11651">MGDELMEDSSRSGGEIEGDFGTLKWRLESDLRAIDNKRLVVVECEDGVTNEDVCVGDGEEELADKENDVGNEEVCVGDGEEALADKVNTKVIAPFKYIIATTPLLTK</sequence>
<dbReference type="AlphaFoldDB" id="A0A4D6MBM0"/>
<evidence type="ECO:0000313" key="2">
    <source>
        <dbReference type="Proteomes" id="UP000501690"/>
    </source>
</evidence>